<dbReference type="EMBL" id="JAVHNR010000011">
    <property type="protein sequence ID" value="KAK6330623.1"/>
    <property type="molecule type" value="Genomic_DNA"/>
</dbReference>
<dbReference type="AlphaFoldDB" id="A0AAN8MT25"/>
<reference evidence="2 3" key="1">
    <citation type="submission" date="2019-10" db="EMBL/GenBank/DDBJ databases">
        <authorList>
            <person name="Palmer J.M."/>
        </authorList>
    </citation>
    <scope>NUCLEOTIDE SEQUENCE [LARGE SCALE GENOMIC DNA]</scope>
    <source>
        <strain evidence="2 3">TWF718</strain>
    </source>
</reference>
<protein>
    <submittedName>
        <fullName evidence="2">Uncharacterized protein</fullName>
    </submittedName>
</protein>
<feature type="region of interest" description="Disordered" evidence="1">
    <location>
        <begin position="1"/>
        <end position="73"/>
    </location>
</feature>
<evidence type="ECO:0000256" key="1">
    <source>
        <dbReference type="SAM" id="MobiDB-lite"/>
    </source>
</evidence>
<name>A0AAN8MT25_9PEZI</name>
<evidence type="ECO:0000313" key="3">
    <source>
        <dbReference type="Proteomes" id="UP001313282"/>
    </source>
</evidence>
<sequence length="201" mass="23606">MSNPPNSPVSPVNEKAKDDCQDEERPDDPQWPYSEKFLAALTPQELAKLHSRSPKPIDVESDDAPPQSSTVSPPHLIPYFDKRFANFSRPYQFKPEDWNPVLGRYTLVHPERSECWVPDGADTRDAIGVWRCPKLKESGERYFKTLRPLDRNKWWIWDPEKEYYFDGVFLKSHIHKSFSCQLEELGESVTDRRVYDRYAFL</sequence>
<keyword evidence="3" id="KW-1185">Reference proteome</keyword>
<evidence type="ECO:0000313" key="2">
    <source>
        <dbReference type="EMBL" id="KAK6330623.1"/>
    </source>
</evidence>
<organism evidence="2 3">
    <name type="scientific">Orbilia javanica</name>
    <dbReference type="NCBI Taxonomy" id="47235"/>
    <lineage>
        <taxon>Eukaryota</taxon>
        <taxon>Fungi</taxon>
        <taxon>Dikarya</taxon>
        <taxon>Ascomycota</taxon>
        <taxon>Pezizomycotina</taxon>
        <taxon>Orbiliomycetes</taxon>
        <taxon>Orbiliales</taxon>
        <taxon>Orbiliaceae</taxon>
        <taxon>Orbilia</taxon>
    </lineage>
</organism>
<accession>A0AAN8MT25</accession>
<proteinExistence type="predicted"/>
<gene>
    <name evidence="2" type="ORF">TWF718_002820</name>
</gene>
<comment type="caution">
    <text evidence="2">The sequence shown here is derived from an EMBL/GenBank/DDBJ whole genome shotgun (WGS) entry which is preliminary data.</text>
</comment>
<dbReference type="Proteomes" id="UP001313282">
    <property type="component" value="Unassembled WGS sequence"/>
</dbReference>